<dbReference type="PRINTS" id="PR01039">
    <property type="entry name" value="TRNASYNTHTRP"/>
</dbReference>
<evidence type="ECO:0000256" key="1">
    <source>
        <dbReference type="ARBA" id="ARBA00005594"/>
    </source>
</evidence>
<dbReference type="SUPFAM" id="SSF52374">
    <property type="entry name" value="Nucleotidylyl transferase"/>
    <property type="match status" value="1"/>
</dbReference>
<comment type="similarity">
    <text evidence="1 9">Belongs to the class-I aminoacyl-tRNA synthetase family.</text>
</comment>
<evidence type="ECO:0000256" key="5">
    <source>
        <dbReference type="ARBA" id="ARBA00022840"/>
    </source>
</evidence>
<dbReference type="EC" id="6.1.1.2" evidence="2"/>
<accession>A0A8H7E2K0</accession>
<keyword evidence="3 9" id="KW-0436">Ligase</keyword>
<dbReference type="PANTHER" id="PTHR43766">
    <property type="entry name" value="TRYPTOPHAN--TRNA LIGASE, MITOCHONDRIAL"/>
    <property type="match status" value="1"/>
</dbReference>
<dbReference type="EMBL" id="JAACFV010000101">
    <property type="protein sequence ID" value="KAF7505783.1"/>
    <property type="molecule type" value="Genomic_DNA"/>
</dbReference>
<dbReference type="GO" id="GO:0005524">
    <property type="term" value="F:ATP binding"/>
    <property type="evidence" value="ECO:0007669"/>
    <property type="project" value="UniProtKB-KW"/>
</dbReference>
<proteinExistence type="inferred from homology"/>
<dbReference type="PANTHER" id="PTHR43766:SF1">
    <property type="entry name" value="TRYPTOPHAN--TRNA LIGASE, MITOCHONDRIAL"/>
    <property type="match status" value="1"/>
</dbReference>
<gene>
    <name evidence="10" type="ORF">GJ744_000454</name>
</gene>
<evidence type="ECO:0000313" key="11">
    <source>
        <dbReference type="Proteomes" id="UP000606974"/>
    </source>
</evidence>
<sequence>MQPCRYNCRALEGRLSTFNSHRRAFCNSSLQGRRSIYSTALHDAPTRIIFSGVQPTGVPHLGNYLGAFRPWVRLQNERSENDILNFSIVDYHALTVPQNPELLWKWNLETYSALLAVGLDPKISRIFFQSRASYAPGSVNVSIANDSRWQSIQS</sequence>
<dbReference type="InterPro" id="IPR001412">
    <property type="entry name" value="aa-tRNA-synth_I_CS"/>
</dbReference>
<dbReference type="InterPro" id="IPR050203">
    <property type="entry name" value="Trp-tRNA_synthetase"/>
</dbReference>
<protein>
    <recommendedName>
        <fullName evidence="2">tryptophan--tRNA ligase</fullName>
        <ecNumber evidence="2">6.1.1.2</ecNumber>
    </recommendedName>
    <alternativeName>
        <fullName evidence="8">Tryptophanyl-tRNA synthetase</fullName>
    </alternativeName>
</protein>
<evidence type="ECO:0000256" key="9">
    <source>
        <dbReference type="RuleBase" id="RU363036"/>
    </source>
</evidence>
<dbReference type="GO" id="GO:0070183">
    <property type="term" value="P:mitochondrial tryptophanyl-tRNA aminoacylation"/>
    <property type="evidence" value="ECO:0007669"/>
    <property type="project" value="TreeGrafter"/>
</dbReference>
<dbReference type="GO" id="GO:0004830">
    <property type="term" value="F:tryptophan-tRNA ligase activity"/>
    <property type="evidence" value="ECO:0007669"/>
    <property type="project" value="UniProtKB-EC"/>
</dbReference>
<keyword evidence="5 9" id="KW-0067">ATP-binding</keyword>
<dbReference type="Gene3D" id="3.40.50.620">
    <property type="entry name" value="HUPs"/>
    <property type="match status" value="1"/>
</dbReference>
<evidence type="ECO:0000256" key="6">
    <source>
        <dbReference type="ARBA" id="ARBA00022917"/>
    </source>
</evidence>
<evidence type="ECO:0000256" key="8">
    <source>
        <dbReference type="ARBA" id="ARBA00030268"/>
    </source>
</evidence>
<keyword evidence="4 9" id="KW-0547">Nucleotide-binding</keyword>
<dbReference type="GO" id="GO:0005759">
    <property type="term" value="C:mitochondrial matrix"/>
    <property type="evidence" value="ECO:0007669"/>
    <property type="project" value="TreeGrafter"/>
</dbReference>
<evidence type="ECO:0000256" key="3">
    <source>
        <dbReference type="ARBA" id="ARBA00022598"/>
    </source>
</evidence>
<dbReference type="InterPro" id="IPR002306">
    <property type="entry name" value="Trp-tRNA-ligase"/>
</dbReference>
<dbReference type="PROSITE" id="PS00178">
    <property type="entry name" value="AA_TRNA_LIGASE_I"/>
    <property type="match status" value="1"/>
</dbReference>
<dbReference type="InterPro" id="IPR014729">
    <property type="entry name" value="Rossmann-like_a/b/a_fold"/>
</dbReference>
<evidence type="ECO:0000313" key="10">
    <source>
        <dbReference type="EMBL" id="KAF7505783.1"/>
    </source>
</evidence>
<dbReference type="InterPro" id="IPR002305">
    <property type="entry name" value="aa-tRNA-synth_Ic"/>
</dbReference>
<keyword evidence="11" id="KW-1185">Reference proteome</keyword>
<dbReference type="Proteomes" id="UP000606974">
    <property type="component" value="Unassembled WGS sequence"/>
</dbReference>
<name>A0A8H7E2K0_9EURO</name>
<evidence type="ECO:0000256" key="4">
    <source>
        <dbReference type="ARBA" id="ARBA00022741"/>
    </source>
</evidence>
<keyword evidence="6 9" id="KW-0648">Protein biosynthesis</keyword>
<keyword evidence="7 9" id="KW-0030">Aminoacyl-tRNA synthetase</keyword>
<comment type="caution">
    <text evidence="10">The sequence shown here is derived from an EMBL/GenBank/DDBJ whole genome shotgun (WGS) entry which is preliminary data.</text>
</comment>
<evidence type="ECO:0000256" key="2">
    <source>
        <dbReference type="ARBA" id="ARBA00013161"/>
    </source>
</evidence>
<dbReference type="AlphaFoldDB" id="A0A8H7E2K0"/>
<reference evidence="10" key="1">
    <citation type="submission" date="2020-02" db="EMBL/GenBank/DDBJ databases">
        <authorList>
            <person name="Palmer J.M."/>
        </authorList>
    </citation>
    <scope>NUCLEOTIDE SEQUENCE</scope>
    <source>
        <strain evidence="10">EPUS1.4</strain>
        <tissue evidence="10">Thallus</tissue>
    </source>
</reference>
<evidence type="ECO:0000256" key="7">
    <source>
        <dbReference type="ARBA" id="ARBA00023146"/>
    </source>
</evidence>
<dbReference type="OrthoDB" id="15808at2759"/>
<dbReference type="Pfam" id="PF00579">
    <property type="entry name" value="tRNA-synt_1b"/>
    <property type="match status" value="1"/>
</dbReference>
<organism evidence="10 11">
    <name type="scientific">Endocarpon pusillum</name>
    <dbReference type="NCBI Taxonomy" id="364733"/>
    <lineage>
        <taxon>Eukaryota</taxon>
        <taxon>Fungi</taxon>
        <taxon>Dikarya</taxon>
        <taxon>Ascomycota</taxon>
        <taxon>Pezizomycotina</taxon>
        <taxon>Eurotiomycetes</taxon>
        <taxon>Chaetothyriomycetidae</taxon>
        <taxon>Verrucariales</taxon>
        <taxon>Verrucariaceae</taxon>
        <taxon>Endocarpon</taxon>
    </lineage>
</organism>